<dbReference type="EMBL" id="FOMT01000001">
    <property type="protein sequence ID" value="SFD59448.1"/>
    <property type="molecule type" value="Genomic_DNA"/>
</dbReference>
<reference evidence="2" key="1">
    <citation type="submission" date="2016-10" db="EMBL/GenBank/DDBJ databases">
        <authorList>
            <person name="Varghese N."/>
            <person name="Submissions S."/>
        </authorList>
    </citation>
    <scope>NUCLEOTIDE SEQUENCE [LARGE SCALE GENOMIC DNA]</scope>
    <source>
        <strain evidence="2">CGMCC 1.10784</strain>
    </source>
</reference>
<dbReference type="AlphaFoldDB" id="A0A1I1TQF4"/>
<organism evidence="1 2">
    <name type="scientific">Paenibacillus catalpae</name>
    <dbReference type="NCBI Taxonomy" id="1045775"/>
    <lineage>
        <taxon>Bacteria</taxon>
        <taxon>Bacillati</taxon>
        <taxon>Bacillota</taxon>
        <taxon>Bacilli</taxon>
        <taxon>Bacillales</taxon>
        <taxon>Paenibacillaceae</taxon>
        <taxon>Paenibacillus</taxon>
    </lineage>
</organism>
<accession>A0A1I1TQF4</accession>
<keyword evidence="2" id="KW-1185">Reference proteome</keyword>
<sequence length="71" mass="8585">MSYEGVFNSWYDNHLKRRDDENKRRLAEGKSHEGKLFLQKVWRPAFTQFDHLHPEYELDHPVIDGWNAATR</sequence>
<evidence type="ECO:0000313" key="2">
    <source>
        <dbReference type="Proteomes" id="UP000198855"/>
    </source>
</evidence>
<dbReference type="RefSeq" id="WP_091180766.1">
    <property type="nucleotide sequence ID" value="NZ_FOMT01000001.1"/>
</dbReference>
<dbReference type="OrthoDB" id="2677830at2"/>
<evidence type="ECO:0000313" key="1">
    <source>
        <dbReference type="EMBL" id="SFD59448.1"/>
    </source>
</evidence>
<proteinExistence type="predicted"/>
<dbReference type="Proteomes" id="UP000198855">
    <property type="component" value="Unassembled WGS sequence"/>
</dbReference>
<name>A0A1I1TQF4_9BACL</name>
<gene>
    <name evidence="1" type="ORF">SAMN05216378_0569</name>
</gene>
<protein>
    <submittedName>
        <fullName evidence="1">Uncharacterized protein</fullName>
    </submittedName>
</protein>